<keyword evidence="6" id="KW-0560">Oxidoreductase</keyword>
<evidence type="ECO:0000256" key="7">
    <source>
        <dbReference type="ARBA" id="ARBA00023033"/>
    </source>
</evidence>
<dbReference type="Pfam" id="PF03060">
    <property type="entry name" value="NMO"/>
    <property type="match status" value="1"/>
</dbReference>
<dbReference type="GO" id="GO:0009636">
    <property type="term" value="P:response to toxic substance"/>
    <property type="evidence" value="ECO:0007669"/>
    <property type="project" value="UniProtKB-KW"/>
</dbReference>
<evidence type="ECO:0000256" key="1">
    <source>
        <dbReference type="ARBA" id="ARBA00001917"/>
    </source>
</evidence>
<keyword evidence="4" id="KW-0285">Flavoprotein</keyword>
<evidence type="ECO:0000256" key="4">
    <source>
        <dbReference type="ARBA" id="ARBA00022630"/>
    </source>
</evidence>
<dbReference type="OrthoDB" id="9778912at2"/>
<dbReference type="Gene3D" id="3.20.20.70">
    <property type="entry name" value="Aldolase class I"/>
    <property type="match status" value="1"/>
</dbReference>
<keyword evidence="7" id="KW-0503">Monooxygenase</keyword>
<evidence type="ECO:0000256" key="8">
    <source>
        <dbReference type="ARBA" id="ARBA00031155"/>
    </source>
</evidence>
<evidence type="ECO:0000256" key="5">
    <source>
        <dbReference type="ARBA" id="ARBA00022643"/>
    </source>
</evidence>
<dbReference type="EMBL" id="BKAJ01000103">
    <property type="protein sequence ID" value="GEP58534.1"/>
    <property type="molecule type" value="Genomic_DNA"/>
</dbReference>
<accession>A0A512NHV2</accession>
<dbReference type="RefSeq" id="WP_147153858.1">
    <property type="nucleotide sequence ID" value="NZ_BKAJ01000103.1"/>
</dbReference>
<comment type="cofactor">
    <cofactor evidence="1">
        <name>FMN</name>
        <dbReference type="ChEBI" id="CHEBI:58210"/>
    </cofactor>
</comment>
<keyword evidence="10" id="KW-0223">Dioxygenase</keyword>
<dbReference type="PANTHER" id="PTHR42747">
    <property type="entry name" value="NITRONATE MONOOXYGENASE-RELATED"/>
    <property type="match status" value="1"/>
</dbReference>
<comment type="catalytic activity">
    <reaction evidence="9">
        <text>3 propionate 3-nitronate + 3 O2 + H2O = 3 3-oxopropanoate + 2 nitrate + nitrite + H2O2 + 3 H(+)</text>
        <dbReference type="Rhea" id="RHEA:57332"/>
        <dbReference type="ChEBI" id="CHEBI:15377"/>
        <dbReference type="ChEBI" id="CHEBI:15378"/>
        <dbReference type="ChEBI" id="CHEBI:15379"/>
        <dbReference type="ChEBI" id="CHEBI:16240"/>
        <dbReference type="ChEBI" id="CHEBI:16301"/>
        <dbReference type="ChEBI" id="CHEBI:17632"/>
        <dbReference type="ChEBI" id="CHEBI:33190"/>
        <dbReference type="ChEBI" id="CHEBI:136067"/>
    </reaction>
</comment>
<evidence type="ECO:0000256" key="3">
    <source>
        <dbReference type="ARBA" id="ARBA00022575"/>
    </source>
</evidence>
<gene>
    <name evidence="10" type="ORF">RSO01_57000</name>
</gene>
<dbReference type="GO" id="GO:0051213">
    <property type="term" value="F:dioxygenase activity"/>
    <property type="evidence" value="ECO:0007669"/>
    <property type="project" value="UniProtKB-KW"/>
</dbReference>
<dbReference type="Proteomes" id="UP000321058">
    <property type="component" value="Unassembled WGS sequence"/>
</dbReference>
<evidence type="ECO:0000256" key="9">
    <source>
        <dbReference type="ARBA" id="ARBA00049401"/>
    </source>
</evidence>
<sequence>MPTSNPQLTRAEAFCAAYGLRVPILLAPMAGACPASLSIAVANAGGLGSCGALLMQPAAIKAWAAEVRAGSNGGFNLNLWIPDPPPMRDAAAEDAVRSFLGGWGPEVPRQAGDVSPPDFAAQCEALLEVGPTIISSIMGVYPAAFVERMKAQGIKWFANATTVAEAKAAEAAGADVIVAQGMEAGGHRGAFDAAKAPTELVGLFALLPAIVDAVKVPVVATGGIADARGIAAALMLGASAVQIGTGFLRCPEAKLAPAWADAIGRTLPEQTLLTRAFSGRPGRAVATAYARAAAASDAPNPAPYPVQRGLTQAMRDAAAKTNDIDRMQAWSGQSARLAMAKPAADVVHELWSGAQALLR</sequence>
<evidence type="ECO:0000313" key="10">
    <source>
        <dbReference type="EMBL" id="GEP58534.1"/>
    </source>
</evidence>
<proteinExistence type="inferred from homology"/>
<dbReference type="GO" id="GO:0018580">
    <property type="term" value="F:nitronate monooxygenase activity"/>
    <property type="evidence" value="ECO:0007669"/>
    <property type="project" value="InterPro"/>
</dbReference>
<comment type="similarity">
    <text evidence="2">Belongs to the nitronate monooxygenase family. NMO class I subfamily.</text>
</comment>
<comment type="caution">
    <text evidence="10">The sequence shown here is derived from an EMBL/GenBank/DDBJ whole genome shotgun (WGS) entry which is preliminary data.</text>
</comment>
<keyword evidence="11" id="KW-1185">Reference proteome</keyword>
<dbReference type="AlphaFoldDB" id="A0A512NHV2"/>
<dbReference type="InterPro" id="IPR004136">
    <property type="entry name" value="NMO"/>
</dbReference>
<evidence type="ECO:0000256" key="2">
    <source>
        <dbReference type="ARBA" id="ARBA00009881"/>
    </source>
</evidence>
<evidence type="ECO:0000256" key="6">
    <source>
        <dbReference type="ARBA" id="ARBA00023002"/>
    </source>
</evidence>
<reference evidence="10 11" key="1">
    <citation type="submission" date="2019-07" db="EMBL/GenBank/DDBJ databases">
        <title>Whole genome shotgun sequence of Reyranella soli NBRC 108950.</title>
        <authorList>
            <person name="Hosoyama A."/>
            <person name="Uohara A."/>
            <person name="Ohji S."/>
            <person name="Ichikawa N."/>
        </authorList>
    </citation>
    <scope>NUCLEOTIDE SEQUENCE [LARGE SCALE GENOMIC DNA]</scope>
    <source>
        <strain evidence="10 11">NBRC 108950</strain>
    </source>
</reference>
<evidence type="ECO:0000313" key="11">
    <source>
        <dbReference type="Proteomes" id="UP000321058"/>
    </source>
</evidence>
<organism evidence="10 11">
    <name type="scientific">Reyranella soli</name>
    <dbReference type="NCBI Taxonomy" id="1230389"/>
    <lineage>
        <taxon>Bacteria</taxon>
        <taxon>Pseudomonadati</taxon>
        <taxon>Pseudomonadota</taxon>
        <taxon>Alphaproteobacteria</taxon>
        <taxon>Hyphomicrobiales</taxon>
        <taxon>Reyranellaceae</taxon>
        <taxon>Reyranella</taxon>
    </lineage>
</organism>
<dbReference type="SUPFAM" id="SSF51412">
    <property type="entry name" value="Inosine monophosphate dehydrogenase (IMPDH)"/>
    <property type="match status" value="1"/>
</dbReference>
<name>A0A512NHV2_9HYPH</name>
<keyword evidence="3" id="KW-0216">Detoxification</keyword>
<dbReference type="InterPro" id="IPR013785">
    <property type="entry name" value="Aldolase_TIM"/>
</dbReference>
<dbReference type="CDD" id="cd04730">
    <property type="entry name" value="NPD_like"/>
    <property type="match status" value="1"/>
</dbReference>
<protein>
    <recommendedName>
        <fullName evidence="8">Propionate 3-nitronate monooxygenase</fullName>
    </recommendedName>
</protein>
<keyword evidence="5" id="KW-0288">FMN</keyword>
<dbReference type="PANTHER" id="PTHR42747:SF3">
    <property type="entry name" value="NITRONATE MONOOXYGENASE-RELATED"/>
    <property type="match status" value="1"/>
</dbReference>